<dbReference type="PANTHER" id="PTHR35468">
    <property type="entry name" value="MYOSIN-LIKE PROTEIN"/>
    <property type="match status" value="1"/>
</dbReference>
<evidence type="ECO:0000256" key="1">
    <source>
        <dbReference type="SAM" id="Coils"/>
    </source>
</evidence>
<dbReference type="EMBL" id="JAUHHV010000003">
    <property type="protein sequence ID" value="KAK1429491.1"/>
    <property type="molecule type" value="Genomic_DNA"/>
</dbReference>
<keyword evidence="4" id="KW-1185">Reference proteome</keyword>
<proteinExistence type="predicted"/>
<evidence type="ECO:0000256" key="2">
    <source>
        <dbReference type="SAM" id="MobiDB-lite"/>
    </source>
</evidence>
<evidence type="ECO:0000313" key="3">
    <source>
        <dbReference type="EMBL" id="KAK1429491.1"/>
    </source>
</evidence>
<organism evidence="3 4">
    <name type="scientific">Tagetes erecta</name>
    <name type="common">African marigold</name>
    <dbReference type="NCBI Taxonomy" id="13708"/>
    <lineage>
        <taxon>Eukaryota</taxon>
        <taxon>Viridiplantae</taxon>
        <taxon>Streptophyta</taxon>
        <taxon>Embryophyta</taxon>
        <taxon>Tracheophyta</taxon>
        <taxon>Spermatophyta</taxon>
        <taxon>Magnoliopsida</taxon>
        <taxon>eudicotyledons</taxon>
        <taxon>Gunneridae</taxon>
        <taxon>Pentapetalae</taxon>
        <taxon>asterids</taxon>
        <taxon>campanulids</taxon>
        <taxon>Asterales</taxon>
        <taxon>Asteraceae</taxon>
        <taxon>Asteroideae</taxon>
        <taxon>Heliantheae alliance</taxon>
        <taxon>Tageteae</taxon>
        <taxon>Tagetes</taxon>
    </lineage>
</organism>
<dbReference type="Proteomes" id="UP001229421">
    <property type="component" value="Unassembled WGS sequence"/>
</dbReference>
<feature type="region of interest" description="Disordered" evidence="2">
    <location>
        <begin position="1"/>
        <end position="23"/>
    </location>
</feature>
<feature type="compositionally biased region" description="Basic residues" evidence="2">
    <location>
        <begin position="1"/>
        <end position="10"/>
    </location>
</feature>
<name>A0AAD8KYG5_TARER</name>
<feature type="coiled-coil region" evidence="1">
    <location>
        <begin position="338"/>
        <end position="407"/>
    </location>
</feature>
<dbReference type="AlphaFoldDB" id="A0AAD8KYG5"/>
<accession>A0AAD8KYG5</accession>
<comment type="caution">
    <text evidence="3">The sequence shown here is derived from an EMBL/GenBank/DDBJ whole genome shotgun (WGS) entry which is preliminary data.</text>
</comment>
<dbReference type="PANTHER" id="PTHR35468:SF1">
    <property type="entry name" value="MYOSIN-LIKE PROTEIN"/>
    <property type="match status" value="1"/>
</dbReference>
<feature type="compositionally biased region" description="Basic and acidic residues" evidence="2">
    <location>
        <begin position="462"/>
        <end position="489"/>
    </location>
</feature>
<sequence>MSIRSRRVKWHTTPPPPTPKIINLPRRYTSRRRKNRATVDKTPATAVTTVTTVSGGDYKGKLGSLFGVENECENELTRAPIVVLGSSERRERVEVAEDDDGGGGGGGELAEERWKFQAEILRAECKFLRMERKLALKKLDANRIRIERTLKSALQNLASGRKKLCEGENMEVVLKEEMRELTEKLEELQSSYDGGEDRALRRCKNFDKRALRLHKRLHKLGGLNEDDTKLTCRSQNKSTDVELLERKMELSKGMLDRMEEEYGSIINSSVNNSASTSKRIDFPDQLSFSNRFCNHTKEPLVSNETNNKCTGRCKMLVRRIMEQVRAETEQWSQMQDMLGQLRQEMEELQTSKDFWETQALASNQEIQSLKSDVEKWRDKASAYEIKAKDLQTEVSLVKNEVEKLKKKDQVKEVGLTPKKTITSLSKQIERETKNGSSCRTNRHEKVVQSKKNSHPMSLAKQLAREKRILISRSKENRPNDNEISSDPRRKGYKLVRSPFKDIGNSSSSSLSVTGHIRQNSNAIFPLHCPEPARIDD</sequence>
<evidence type="ECO:0000313" key="4">
    <source>
        <dbReference type="Proteomes" id="UP001229421"/>
    </source>
</evidence>
<feature type="coiled-coil region" evidence="1">
    <location>
        <begin position="136"/>
        <end position="198"/>
    </location>
</feature>
<reference evidence="3" key="1">
    <citation type="journal article" date="2023" name="bioRxiv">
        <title>Improved chromosome-level genome assembly for marigold (Tagetes erecta).</title>
        <authorList>
            <person name="Jiang F."/>
            <person name="Yuan L."/>
            <person name="Wang S."/>
            <person name="Wang H."/>
            <person name="Xu D."/>
            <person name="Wang A."/>
            <person name="Fan W."/>
        </authorList>
    </citation>
    <scope>NUCLEOTIDE SEQUENCE</scope>
    <source>
        <strain evidence="3">WSJ</strain>
        <tissue evidence="3">Leaf</tissue>
    </source>
</reference>
<feature type="region of interest" description="Disordered" evidence="2">
    <location>
        <begin position="426"/>
        <end position="492"/>
    </location>
</feature>
<gene>
    <name evidence="3" type="ORF">QVD17_11700</name>
</gene>
<protein>
    <submittedName>
        <fullName evidence="3">Uncharacterized protein</fullName>
    </submittedName>
</protein>
<keyword evidence="1" id="KW-0175">Coiled coil</keyword>